<dbReference type="SUPFAM" id="SSF52540">
    <property type="entry name" value="P-loop containing nucleoside triphosphate hydrolases"/>
    <property type="match status" value="1"/>
</dbReference>
<dbReference type="InterPro" id="IPR027417">
    <property type="entry name" value="P-loop_NTPase"/>
</dbReference>
<evidence type="ECO:0000313" key="3">
    <source>
        <dbReference type="Proteomes" id="UP000005753"/>
    </source>
</evidence>
<sequence>MENRKCHIVIIDQDYNYLRTYEEELIRKYSVSAEIQIITDPGYVDAYFSTAQDIDLLIIDEDSYGDGEFLREHTVGKIFLMVREIRSDLTCHDEVKVLLKYMPAEELFEQVDRVLLRVDTPASGLVEKNKKNTRVVGVYSPIGGCGKSLVCVALARKLKMLDQKVLLLACDPTQSMSVYYPSDVHAGEELAEKLKNPDDDTYWTILQNIGRDEVSYLLPFEKSLPSMNITHREIEALIRTLINKQDFDFIILDIGTTLSHEISQDLNKINSLILLTETNVIANKKMQKLLHDPDLLPKCDCILVANEMHSDGMRLSRDSIFGTIAPYQHWEEALDDPVFYRIALKVTE</sequence>
<dbReference type="HOGENOM" id="CLU_796305_0_0_9"/>
<reference evidence="2 3" key="2">
    <citation type="submission" date="2012-02" db="EMBL/GenBank/DDBJ databases">
        <title>Improved High-Quality Draft sequence of Eubacterium cellulosolvens 6.</title>
        <authorList>
            <consortium name="US DOE Joint Genome Institute"/>
            <person name="Lucas S."/>
            <person name="Han J."/>
            <person name="Lapidus A."/>
            <person name="Cheng J.-F."/>
            <person name="Goodwin L."/>
            <person name="Pitluck S."/>
            <person name="Peters L."/>
            <person name="Mikhailova N."/>
            <person name="Gu W."/>
            <person name="Detter J.C."/>
            <person name="Han C."/>
            <person name="Tapia R."/>
            <person name="Land M."/>
            <person name="Hauser L."/>
            <person name="Kyrpides N."/>
            <person name="Ivanova N."/>
            <person name="Pagani I."/>
            <person name="Johnson E."/>
            <person name="Mukhopadhyay B."/>
            <person name="Anderson I."/>
            <person name="Woyke T."/>
        </authorList>
    </citation>
    <scope>NUCLEOTIDE SEQUENCE [LARGE SCALE GENOMIC DNA]</scope>
    <source>
        <strain evidence="2 3">6</strain>
    </source>
</reference>
<dbReference type="Gene3D" id="3.40.50.10850">
    <property type="entry name" value="Ntrc-like two-domain protein"/>
    <property type="match status" value="1"/>
</dbReference>
<evidence type="ECO:0000259" key="1">
    <source>
        <dbReference type="Pfam" id="PF13614"/>
    </source>
</evidence>
<dbReference type="Proteomes" id="UP000005753">
    <property type="component" value="Chromosome"/>
</dbReference>
<dbReference type="STRING" id="633697.EubceDRAFT1_1977"/>
<evidence type="ECO:0000313" key="2">
    <source>
        <dbReference type="EMBL" id="EIM57751.1"/>
    </source>
</evidence>
<dbReference type="Gene3D" id="3.40.50.300">
    <property type="entry name" value="P-loop containing nucleotide triphosphate hydrolases"/>
    <property type="match status" value="1"/>
</dbReference>
<dbReference type="Pfam" id="PF13614">
    <property type="entry name" value="AAA_31"/>
    <property type="match status" value="1"/>
</dbReference>
<reference evidence="2 3" key="1">
    <citation type="submission" date="2010-08" db="EMBL/GenBank/DDBJ databases">
        <authorList>
            <consortium name="US DOE Joint Genome Institute (JGI-PGF)"/>
            <person name="Lucas S."/>
            <person name="Copeland A."/>
            <person name="Lapidus A."/>
            <person name="Cheng J.-F."/>
            <person name="Bruce D."/>
            <person name="Goodwin L."/>
            <person name="Pitluck S."/>
            <person name="Land M.L."/>
            <person name="Hauser L."/>
            <person name="Chang Y.-J."/>
            <person name="Anderson I.J."/>
            <person name="Johnson E."/>
            <person name="Mulhopadhyay B."/>
            <person name="Kyrpides N."/>
            <person name="Woyke T.J."/>
        </authorList>
    </citation>
    <scope>NUCLEOTIDE SEQUENCE [LARGE SCALE GENOMIC DNA]</scope>
    <source>
        <strain evidence="2 3">6</strain>
    </source>
</reference>
<gene>
    <name evidence="2" type="ORF">EubceDRAFT1_1977</name>
</gene>
<dbReference type="AlphaFoldDB" id="I5AVC8"/>
<proteinExistence type="predicted"/>
<dbReference type="OrthoDB" id="3035369at2"/>
<feature type="domain" description="AAA" evidence="1">
    <location>
        <begin position="134"/>
        <end position="292"/>
    </location>
</feature>
<organism evidence="2 3">
    <name type="scientific">Eubacterium cellulosolvens (strain ATCC 43171 / JCM 9499 / 6)</name>
    <name type="common">Cillobacterium cellulosolvens</name>
    <dbReference type="NCBI Taxonomy" id="633697"/>
    <lineage>
        <taxon>Bacteria</taxon>
        <taxon>Bacillati</taxon>
        <taxon>Bacillota</taxon>
        <taxon>Clostridia</taxon>
        <taxon>Eubacteriales</taxon>
        <taxon>Eubacteriaceae</taxon>
        <taxon>Eubacterium</taxon>
    </lineage>
</organism>
<protein>
    <submittedName>
        <fullName evidence="2">CobQ/CobB/MinD/ParA nucleotide binding domain-containing protein</fullName>
    </submittedName>
</protein>
<dbReference type="EMBL" id="CM001487">
    <property type="protein sequence ID" value="EIM57751.1"/>
    <property type="molecule type" value="Genomic_DNA"/>
</dbReference>
<keyword evidence="3" id="KW-1185">Reference proteome</keyword>
<accession>I5AVC8</accession>
<dbReference type="InterPro" id="IPR025669">
    <property type="entry name" value="AAA_dom"/>
</dbReference>
<name>I5AVC8_EUBC6</name>
<dbReference type="eggNOG" id="COG1192">
    <property type="taxonomic scope" value="Bacteria"/>
</dbReference>